<proteinExistence type="predicted"/>
<evidence type="ECO:0000256" key="1">
    <source>
        <dbReference type="SAM" id="MobiDB-lite"/>
    </source>
</evidence>
<dbReference type="Proteomes" id="UP000386466">
    <property type="component" value="Unassembled WGS sequence"/>
</dbReference>
<gene>
    <name evidence="3" type="ORF">LYPA_23C005294</name>
</gene>
<organism evidence="3 4">
    <name type="scientific">Lynx pardinus</name>
    <name type="common">Iberian lynx</name>
    <name type="synonym">Felis pardina</name>
    <dbReference type="NCBI Taxonomy" id="191816"/>
    <lineage>
        <taxon>Eukaryota</taxon>
        <taxon>Metazoa</taxon>
        <taxon>Chordata</taxon>
        <taxon>Craniata</taxon>
        <taxon>Vertebrata</taxon>
        <taxon>Euteleostomi</taxon>
        <taxon>Mammalia</taxon>
        <taxon>Eutheria</taxon>
        <taxon>Laurasiatheria</taxon>
        <taxon>Carnivora</taxon>
        <taxon>Feliformia</taxon>
        <taxon>Felidae</taxon>
        <taxon>Felinae</taxon>
        <taxon>Lynx</taxon>
    </lineage>
</organism>
<keyword evidence="2" id="KW-0812">Transmembrane</keyword>
<name>A0A485N4G0_LYNPA</name>
<accession>A0A485N4G0</accession>
<keyword evidence="4" id="KW-1185">Reference proteome</keyword>
<evidence type="ECO:0000313" key="4">
    <source>
        <dbReference type="Proteomes" id="UP000386466"/>
    </source>
</evidence>
<keyword evidence="2" id="KW-0472">Membrane</keyword>
<protein>
    <submittedName>
        <fullName evidence="3">Uncharacterized protein</fullName>
    </submittedName>
</protein>
<evidence type="ECO:0000313" key="3">
    <source>
        <dbReference type="EMBL" id="VFV28330.1"/>
    </source>
</evidence>
<feature type="region of interest" description="Disordered" evidence="1">
    <location>
        <begin position="93"/>
        <end position="123"/>
    </location>
</feature>
<reference evidence="3 4" key="1">
    <citation type="submission" date="2019-01" db="EMBL/GenBank/DDBJ databases">
        <authorList>
            <person name="Alioto T."/>
            <person name="Alioto T."/>
        </authorList>
    </citation>
    <scope>NUCLEOTIDE SEQUENCE [LARGE SCALE GENOMIC DNA]</scope>
</reference>
<sequence>MTLPIGLETPVEVGMMFWVAPQPSIDSFLEGPSEGLLDGSDGMDCSHESLYHAKIVMDDLSQKDQAAGGAGGILTILEGVLILLMVHTHHKHGGISKRGRDDDPLGPTLQVSPRLLPGGEDPSRLHRMFSANVTPYGVGRMLLLADKDGLH</sequence>
<dbReference type="AlphaFoldDB" id="A0A485N4G0"/>
<feature type="transmembrane region" description="Helical" evidence="2">
    <location>
        <begin position="66"/>
        <end position="86"/>
    </location>
</feature>
<evidence type="ECO:0000256" key="2">
    <source>
        <dbReference type="SAM" id="Phobius"/>
    </source>
</evidence>
<keyword evidence="2" id="KW-1133">Transmembrane helix</keyword>
<dbReference type="EMBL" id="CAAGRJ010011191">
    <property type="protein sequence ID" value="VFV28330.1"/>
    <property type="molecule type" value="Genomic_DNA"/>
</dbReference>